<dbReference type="Gene3D" id="1.10.150.670">
    <property type="entry name" value="Crossover junction endonuclease EME1, DNA-binding domain"/>
    <property type="match status" value="1"/>
</dbReference>
<gene>
    <name evidence="1" type="ORF">HaLaN_29607</name>
</gene>
<name>A0A6A0ADG7_HAELA</name>
<accession>A0A6A0ADG7</accession>
<feature type="non-terminal residue" evidence="1">
    <location>
        <position position="140"/>
    </location>
</feature>
<dbReference type="InterPro" id="IPR042530">
    <property type="entry name" value="EME1/EME2_C"/>
</dbReference>
<protein>
    <submittedName>
        <fullName evidence="1">Uncharacterized protein</fullName>
    </submittedName>
</protein>
<proteinExistence type="predicted"/>
<organism evidence="1 2">
    <name type="scientific">Haematococcus lacustris</name>
    <name type="common">Green alga</name>
    <name type="synonym">Haematococcus pluvialis</name>
    <dbReference type="NCBI Taxonomy" id="44745"/>
    <lineage>
        <taxon>Eukaryota</taxon>
        <taxon>Viridiplantae</taxon>
        <taxon>Chlorophyta</taxon>
        <taxon>core chlorophytes</taxon>
        <taxon>Chlorophyceae</taxon>
        <taxon>CS clade</taxon>
        <taxon>Chlamydomonadales</taxon>
        <taxon>Haematococcaceae</taxon>
        <taxon>Haematococcus</taxon>
    </lineage>
</organism>
<evidence type="ECO:0000313" key="2">
    <source>
        <dbReference type="Proteomes" id="UP000485058"/>
    </source>
</evidence>
<reference evidence="1 2" key="1">
    <citation type="submission" date="2020-02" db="EMBL/GenBank/DDBJ databases">
        <title>Draft genome sequence of Haematococcus lacustris strain NIES-144.</title>
        <authorList>
            <person name="Morimoto D."/>
            <person name="Nakagawa S."/>
            <person name="Yoshida T."/>
            <person name="Sawayama S."/>
        </authorList>
    </citation>
    <scope>NUCLEOTIDE SEQUENCE [LARGE SCALE GENOMIC DNA]</scope>
    <source>
        <strain evidence="1 2">NIES-144</strain>
    </source>
</reference>
<feature type="non-terminal residue" evidence="1">
    <location>
        <position position="1"/>
    </location>
</feature>
<dbReference type="Proteomes" id="UP000485058">
    <property type="component" value="Unassembled WGS sequence"/>
</dbReference>
<evidence type="ECO:0000313" key="1">
    <source>
        <dbReference type="EMBL" id="GFH30708.1"/>
    </source>
</evidence>
<keyword evidence="2" id="KW-1185">Reference proteome</keyword>
<comment type="caution">
    <text evidence="1">The sequence shown here is derived from an EMBL/GenBank/DDBJ whole genome shotgun (WGS) entry which is preliminary data.</text>
</comment>
<dbReference type="EMBL" id="BLLF01005084">
    <property type="protein sequence ID" value="GFH30708.1"/>
    <property type="molecule type" value="Genomic_DNA"/>
</dbReference>
<dbReference type="AlphaFoldDB" id="A0A6A0ADG7"/>
<sequence length="140" mass="15251">LREDLKDGPQAAEYVATFTRCLVEHHKRQQEGYLAAFHENRLSNSHPELQGMGPQACTLAHALTHLVPADKAVKVAKAHGSLAALLQAFSNTSLSKRDKENLVMNSVAHIQGKGTIGAKASKDLFEYFTADDPDKDISEA</sequence>